<protein>
    <submittedName>
        <fullName evidence="2">Alpha/beta hydrolase fold protein</fullName>
    </submittedName>
</protein>
<dbReference type="Gene3D" id="3.40.50.1820">
    <property type="entry name" value="alpha/beta hydrolase"/>
    <property type="match status" value="1"/>
</dbReference>
<dbReference type="InterPro" id="IPR050266">
    <property type="entry name" value="AB_hydrolase_sf"/>
</dbReference>
<name>A0ABS0ART2_9GAMM</name>
<comment type="caution">
    <text evidence="2">The sequence shown here is derived from an EMBL/GenBank/DDBJ whole genome shotgun (WGS) entry which is preliminary data.</text>
</comment>
<dbReference type="SUPFAM" id="SSF53474">
    <property type="entry name" value="alpha/beta-Hydrolases"/>
    <property type="match status" value="1"/>
</dbReference>
<sequence>MKQDRQTVRLRQGTLSYLHAGRGAPVVFFHGLNGNAESWRRQLDGLAGELSMWAWDAPGYGASDAGGEHLDDLADAAIEFIERVAPGPVSLVGHSMGGLVALRVALRDPARVDRLVLSCTHAGHGLNGADAADQRYRRRLGELRELPPSEYGARRARGMLPESAGAAVFDEVARIAAASRPEGMGRAALAIQRANLQPELGRVKAPTLVITADHDRVAPLAKAQPLLDGIPDARHRVLEGLGHAPYIEDSGRYNTLLRDFLTARRQA</sequence>
<gene>
    <name evidence="2" type="ORF">Y5W_02149</name>
</gene>
<evidence type="ECO:0000313" key="2">
    <source>
        <dbReference type="EMBL" id="MBF5056855.1"/>
    </source>
</evidence>
<dbReference type="GO" id="GO:0016787">
    <property type="term" value="F:hydrolase activity"/>
    <property type="evidence" value="ECO:0007669"/>
    <property type="project" value="UniProtKB-KW"/>
</dbReference>
<dbReference type="PRINTS" id="PR00111">
    <property type="entry name" value="ABHYDROLASE"/>
</dbReference>
<evidence type="ECO:0000259" key="1">
    <source>
        <dbReference type="Pfam" id="PF00561"/>
    </source>
</evidence>
<proteinExistence type="predicted"/>
<dbReference type="InterPro" id="IPR000073">
    <property type="entry name" value="AB_hydrolase_1"/>
</dbReference>
<keyword evidence="3" id="KW-1185">Reference proteome</keyword>
<dbReference type="PANTHER" id="PTHR43798">
    <property type="entry name" value="MONOACYLGLYCEROL LIPASE"/>
    <property type="match status" value="1"/>
</dbReference>
<dbReference type="InterPro" id="IPR029058">
    <property type="entry name" value="AB_hydrolase_fold"/>
</dbReference>
<dbReference type="EMBL" id="ARXX01000030">
    <property type="protein sequence ID" value="MBF5056855.1"/>
    <property type="molecule type" value="Genomic_DNA"/>
</dbReference>
<evidence type="ECO:0000313" key="3">
    <source>
        <dbReference type="Proteomes" id="UP000662703"/>
    </source>
</evidence>
<dbReference type="Proteomes" id="UP000662703">
    <property type="component" value="Unassembled WGS sequence"/>
</dbReference>
<dbReference type="Pfam" id="PF00561">
    <property type="entry name" value="Abhydrolase_1"/>
    <property type="match status" value="1"/>
</dbReference>
<dbReference type="RefSeq" id="WP_194865234.1">
    <property type="nucleotide sequence ID" value="NZ_ARXX01000030.1"/>
</dbReference>
<reference evidence="2 3" key="1">
    <citation type="submission" date="2012-09" db="EMBL/GenBank/DDBJ databases">
        <title>Genome Sequence of alkane-degrading Bacterium Alcanivorax sp. 521-1.</title>
        <authorList>
            <person name="Lai Q."/>
            <person name="Shao Z."/>
        </authorList>
    </citation>
    <scope>NUCLEOTIDE SEQUENCE [LARGE SCALE GENOMIC DNA]</scope>
    <source>
        <strain evidence="2 3">521-1</strain>
    </source>
</reference>
<accession>A0ABS0ART2</accession>
<organism evidence="2 3">
    <name type="scientific">Alloalcanivorax profundimaris</name>
    <dbReference type="NCBI Taxonomy" id="2735259"/>
    <lineage>
        <taxon>Bacteria</taxon>
        <taxon>Pseudomonadati</taxon>
        <taxon>Pseudomonadota</taxon>
        <taxon>Gammaproteobacteria</taxon>
        <taxon>Oceanospirillales</taxon>
        <taxon>Alcanivoracaceae</taxon>
        <taxon>Alloalcanivorax</taxon>
    </lineage>
</organism>
<feature type="domain" description="AB hydrolase-1" evidence="1">
    <location>
        <begin position="25"/>
        <end position="249"/>
    </location>
</feature>
<keyword evidence="2" id="KW-0378">Hydrolase</keyword>